<organism evidence="2 3">
    <name type="scientific">Caerostris extrusa</name>
    <name type="common">Bark spider</name>
    <name type="synonym">Caerostris bankana</name>
    <dbReference type="NCBI Taxonomy" id="172846"/>
    <lineage>
        <taxon>Eukaryota</taxon>
        <taxon>Metazoa</taxon>
        <taxon>Ecdysozoa</taxon>
        <taxon>Arthropoda</taxon>
        <taxon>Chelicerata</taxon>
        <taxon>Arachnida</taxon>
        <taxon>Araneae</taxon>
        <taxon>Araneomorphae</taxon>
        <taxon>Entelegynae</taxon>
        <taxon>Araneoidea</taxon>
        <taxon>Araneidae</taxon>
        <taxon>Caerostris</taxon>
    </lineage>
</organism>
<name>A0AAV4WCW5_CAEEX</name>
<evidence type="ECO:0000256" key="1">
    <source>
        <dbReference type="SAM" id="MobiDB-lite"/>
    </source>
</evidence>
<accession>A0AAV4WCW5</accession>
<sequence length="103" mass="12072">MNNNKCSFKYYKFIFRFSISPHKKMQNSNSFRSYRFPVHHTIFDINHNVLDNNKTFIQILKSTHHHHNISSVNLTLQFRPPDLTHSPELRGNGPGFSKQEGSA</sequence>
<evidence type="ECO:0000313" key="3">
    <source>
        <dbReference type="Proteomes" id="UP001054945"/>
    </source>
</evidence>
<keyword evidence="3" id="KW-1185">Reference proteome</keyword>
<gene>
    <name evidence="2" type="ORF">CEXT_141331</name>
</gene>
<evidence type="ECO:0000313" key="2">
    <source>
        <dbReference type="EMBL" id="GIY80064.1"/>
    </source>
</evidence>
<protein>
    <submittedName>
        <fullName evidence="2">Uncharacterized protein</fullName>
    </submittedName>
</protein>
<dbReference type="AlphaFoldDB" id="A0AAV4WCW5"/>
<reference evidence="2 3" key="1">
    <citation type="submission" date="2021-06" db="EMBL/GenBank/DDBJ databases">
        <title>Caerostris extrusa draft genome.</title>
        <authorList>
            <person name="Kono N."/>
            <person name="Arakawa K."/>
        </authorList>
    </citation>
    <scope>NUCLEOTIDE SEQUENCE [LARGE SCALE GENOMIC DNA]</scope>
</reference>
<dbReference type="Proteomes" id="UP001054945">
    <property type="component" value="Unassembled WGS sequence"/>
</dbReference>
<proteinExistence type="predicted"/>
<feature type="region of interest" description="Disordered" evidence="1">
    <location>
        <begin position="80"/>
        <end position="103"/>
    </location>
</feature>
<comment type="caution">
    <text evidence="2">The sequence shown here is derived from an EMBL/GenBank/DDBJ whole genome shotgun (WGS) entry which is preliminary data.</text>
</comment>
<dbReference type="EMBL" id="BPLR01015959">
    <property type="protein sequence ID" value="GIY80064.1"/>
    <property type="molecule type" value="Genomic_DNA"/>
</dbReference>